<feature type="compositionally biased region" description="Basic and acidic residues" evidence="1">
    <location>
        <begin position="66"/>
        <end position="75"/>
    </location>
</feature>
<gene>
    <name evidence="2" type="ORF">EYF80_031210</name>
</gene>
<dbReference type="Proteomes" id="UP000314294">
    <property type="component" value="Unassembled WGS sequence"/>
</dbReference>
<accession>A0A4Z2GZB4</accession>
<protein>
    <submittedName>
        <fullName evidence="2">Uncharacterized protein</fullName>
    </submittedName>
</protein>
<sequence length="116" mass="13353">MESKGNHEGPGIDRRSQASVQAFVRQRPGRRGSLPFQVPAALSRGAAERVLLQLRPNTDLTDTEWQEERTERAPIPEEEELAVDRPFRRTNDRQRHGVQEELRVAPRRSPLVRHNT</sequence>
<feature type="region of interest" description="Disordered" evidence="1">
    <location>
        <begin position="55"/>
        <end position="116"/>
    </location>
</feature>
<evidence type="ECO:0000256" key="1">
    <source>
        <dbReference type="SAM" id="MobiDB-lite"/>
    </source>
</evidence>
<dbReference type="AlphaFoldDB" id="A0A4Z2GZB4"/>
<organism evidence="2 3">
    <name type="scientific">Liparis tanakae</name>
    <name type="common">Tanaka's snailfish</name>
    <dbReference type="NCBI Taxonomy" id="230148"/>
    <lineage>
        <taxon>Eukaryota</taxon>
        <taxon>Metazoa</taxon>
        <taxon>Chordata</taxon>
        <taxon>Craniata</taxon>
        <taxon>Vertebrata</taxon>
        <taxon>Euteleostomi</taxon>
        <taxon>Actinopterygii</taxon>
        <taxon>Neopterygii</taxon>
        <taxon>Teleostei</taxon>
        <taxon>Neoteleostei</taxon>
        <taxon>Acanthomorphata</taxon>
        <taxon>Eupercaria</taxon>
        <taxon>Perciformes</taxon>
        <taxon>Cottioidei</taxon>
        <taxon>Cottales</taxon>
        <taxon>Liparidae</taxon>
        <taxon>Liparis</taxon>
    </lineage>
</organism>
<feature type="compositionally biased region" description="Basic and acidic residues" evidence="1">
    <location>
        <begin position="82"/>
        <end position="104"/>
    </location>
</feature>
<comment type="caution">
    <text evidence="2">The sequence shown here is derived from an EMBL/GenBank/DDBJ whole genome shotgun (WGS) entry which is preliminary data.</text>
</comment>
<evidence type="ECO:0000313" key="3">
    <source>
        <dbReference type="Proteomes" id="UP000314294"/>
    </source>
</evidence>
<reference evidence="2 3" key="1">
    <citation type="submission" date="2019-03" db="EMBL/GenBank/DDBJ databases">
        <title>First draft genome of Liparis tanakae, snailfish: a comprehensive survey of snailfish specific genes.</title>
        <authorList>
            <person name="Kim W."/>
            <person name="Song I."/>
            <person name="Jeong J.-H."/>
            <person name="Kim D."/>
            <person name="Kim S."/>
            <person name="Ryu S."/>
            <person name="Song J.Y."/>
            <person name="Lee S.K."/>
        </authorList>
    </citation>
    <scope>NUCLEOTIDE SEQUENCE [LARGE SCALE GENOMIC DNA]</scope>
    <source>
        <tissue evidence="2">Muscle</tissue>
    </source>
</reference>
<name>A0A4Z2GZB4_9TELE</name>
<proteinExistence type="predicted"/>
<keyword evidence="3" id="KW-1185">Reference proteome</keyword>
<feature type="region of interest" description="Disordered" evidence="1">
    <location>
        <begin position="1"/>
        <end position="37"/>
    </location>
</feature>
<dbReference type="EMBL" id="SRLO01000375">
    <property type="protein sequence ID" value="TNN58590.1"/>
    <property type="molecule type" value="Genomic_DNA"/>
</dbReference>
<feature type="compositionally biased region" description="Basic and acidic residues" evidence="1">
    <location>
        <begin position="1"/>
        <end position="16"/>
    </location>
</feature>
<evidence type="ECO:0000313" key="2">
    <source>
        <dbReference type="EMBL" id="TNN58590.1"/>
    </source>
</evidence>